<feature type="transmembrane region" description="Helical" evidence="1">
    <location>
        <begin position="232"/>
        <end position="250"/>
    </location>
</feature>
<dbReference type="OrthoDB" id="6463253at2"/>
<dbReference type="PANTHER" id="PTHR34821:SF2">
    <property type="entry name" value="INNER MEMBRANE PROTEIN YDCZ"/>
    <property type="match status" value="1"/>
</dbReference>
<dbReference type="AlphaFoldDB" id="A0A4V2FMM5"/>
<dbReference type="InterPro" id="IPR006750">
    <property type="entry name" value="YdcZ"/>
</dbReference>
<feature type="transmembrane region" description="Helical" evidence="1">
    <location>
        <begin position="81"/>
        <end position="100"/>
    </location>
</feature>
<dbReference type="GO" id="GO:0005886">
    <property type="term" value="C:plasma membrane"/>
    <property type="evidence" value="ECO:0007669"/>
    <property type="project" value="TreeGrafter"/>
</dbReference>
<feature type="transmembrane region" description="Helical" evidence="1">
    <location>
        <begin position="281"/>
        <end position="305"/>
    </location>
</feature>
<keyword evidence="3" id="KW-1185">Reference proteome</keyword>
<dbReference type="PANTHER" id="PTHR34821">
    <property type="entry name" value="INNER MEMBRANE PROTEIN YDCZ"/>
    <property type="match status" value="1"/>
</dbReference>
<keyword evidence="1" id="KW-1133">Transmembrane helix</keyword>
<evidence type="ECO:0000313" key="2">
    <source>
        <dbReference type="EMBL" id="RZT58299.1"/>
    </source>
</evidence>
<gene>
    <name evidence="2" type="ORF">EV140_2063</name>
</gene>
<accession>A0A4V2FMM5</accession>
<feature type="transmembrane region" description="Helical" evidence="1">
    <location>
        <begin position="197"/>
        <end position="220"/>
    </location>
</feature>
<protein>
    <submittedName>
        <fullName evidence="2">Transporter family-2 protein</fullName>
    </submittedName>
</protein>
<feature type="transmembrane region" description="Helical" evidence="1">
    <location>
        <begin position="164"/>
        <end position="185"/>
    </location>
</feature>
<comment type="caution">
    <text evidence="2">The sequence shown here is derived from an EMBL/GenBank/DDBJ whole genome shotgun (WGS) entry which is preliminary data.</text>
</comment>
<dbReference type="Pfam" id="PF04657">
    <property type="entry name" value="DMT_YdcZ"/>
    <property type="match status" value="2"/>
</dbReference>
<dbReference type="RefSeq" id="WP_130283630.1">
    <property type="nucleotide sequence ID" value="NZ_SGXT01000017.1"/>
</dbReference>
<evidence type="ECO:0000313" key="3">
    <source>
        <dbReference type="Proteomes" id="UP000292408"/>
    </source>
</evidence>
<dbReference type="Proteomes" id="UP000292408">
    <property type="component" value="Unassembled WGS sequence"/>
</dbReference>
<evidence type="ECO:0000256" key="1">
    <source>
        <dbReference type="SAM" id="Phobius"/>
    </source>
</evidence>
<reference evidence="2 3" key="1">
    <citation type="journal article" date="2015" name="Stand. Genomic Sci.">
        <title>Genomic Encyclopedia of Bacterial and Archaeal Type Strains, Phase III: the genomes of soil and plant-associated and newly described type strains.</title>
        <authorList>
            <person name="Whitman W.B."/>
            <person name="Woyke T."/>
            <person name="Klenk H.P."/>
            <person name="Zhou Y."/>
            <person name="Lilburn T.G."/>
            <person name="Beck B.J."/>
            <person name="De Vos P."/>
            <person name="Vandamme P."/>
            <person name="Eisen J.A."/>
            <person name="Garrity G."/>
            <person name="Hugenholtz P."/>
            <person name="Kyrpides N.C."/>
        </authorList>
    </citation>
    <scope>NUCLEOTIDE SEQUENCE [LARGE SCALE GENOMIC DNA]</scope>
    <source>
        <strain evidence="2 3">AC4r</strain>
    </source>
</reference>
<keyword evidence="1" id="KW-0812">Transmembrane</keyword>
<proteinExistence type="predicted"/>
<dbReference type="EMBL" id="SGXT01000017">
    <property type="protein sequence ID" value="RZT58299.1"/>
    <property type="molecule type" value="Genomic_DNA"/>
</dbReference>
<feature type="transmembrane region" description="Helical" evidence="1">
    <location>
        <begin position="39"/>
        <end position="61"/>
    </location>
</feature>
<organism evidence="2 3">
    <name type="scientific">Microcella alkaliphila</name>
    <dbReference type="NCBI Taxonomy" id="279828"/>
    <lineage>
        <taxon>Bacteria</taxon>
        <taxon>Bacillati</taxon>
        <taxon>Actinomycetota</taxon>
        <taxon>Actinomycetes</taxon>
        <taxon>Micrococcales</taxon>
        <taxon>Microbacteriaceae</taxon>
        <taxon>Microcella</taxon>
    </lineage>
</organism>
<feature type="transmembrane region" description="Helical" evidence="1">
    <location>
        <begin position="106"/>
        <end position="126"/>
    </location>
</feature>
<feature type="transmembrane region" description="Helical" evidence="1">
    <location>
        <begin position="138"/>
        <end position="158"/>
    </location>
</feature>
<name>A0A4V2FMM5_9MICO</name>
<feature type="transmembrane region" description="Helical" evidence="1">
    <location>
        <begin position="257"/>
        <end position="275"/>
    </location>
</feature>
<sequence>MSERSRTVLAVAATVLAGLGVATQSRINGELGQRFDDGFTAALVSFSSGWVVLLVVVLATARGRAAMARIPAAMRAGELPWWMLLGGAGGAFFVLSQGLVAGVLGVAIFTVAIVSGQTLAGMVADARGFAGARRTPPTPARVIGAALTVVAVIVTVAGDASASIPWLALVLPLVAGLGIGVQQAMNGRVREVSGSPLAATLVNFTVGTAGLVGVTAVALIVRGLPAAPPTEVYLYLGGIVGVVFIAVQTATVRRIGVLLLGMCLVLGQLLGAIVFDSVSAIGPALAPQTIAGVALTALGIVVATLDRWRPHPARAR</sequence>
<keyword evidence="1" id="KW-0472">Membrane</keyword>